<evidence type="ECO:0000313" key="2">
    <source>
        <dbReference type="Proteomes" id="UP000074866"/>
    </source>
</evidence>
<reference evidence="1 2" key="1">
    <citation type="journal article" date="2016" name="Front. Microbiol.">
        <title>Genomic Resource of Rice Seed Associated Bacteria.</title>
        <authorList>
            <person name="Midha S."/>
            <person name="Bansal K."/>
            <person name="Sharma S."/>
            <person name="Kumar N."/>
            <person name="Patil P.P."/>
            <person name="Chaudhry V."/>
            <person name="Patil P.B."/>
        </authorList>
    </citation>
    <scope>NUCLEOTIDE SEQUENCE [LARGE SCALE GENOMIC DNA]</scope>
    <source>
        <strain evidence="1 2">NS115</strain>
    </source>
</reference>
<name>A0ACC4ZV31_9BACL</name>
<protein>
    <submittedName>
        <fullName evidence="1">DNA alkylation repair protein</fullName>
    </submittedName>
</protein>
<evidence type="ECO:0000313" key="1">
    <source>
        <dbReference type="EMBL" id="KTS82341.1"/>
    </source>
</evidence>
<keyword evidence="2" id="KW-1185">Reference proteome</keyword>
<comment type="caution">
    <text evidence="1">The sequence shown here is derived from an EMBL/GenBank/DDBJ whole genome shotgun (WGS) entry which is preliminary data.</text>
</comment>
<accession>A0ACC4ZV31</accession>
<proteinExistence type="predicted"/>
<dbReference type="Proteomes" id="UP000074866">
    <property type="component" value="Unassembled WGS sequence"/>
</dbReference>
<sequence>MPDSILHRKGARKGTDIPPDVLQLLQQGQLETVNLTEWLAVDHVVLLRNALDEFGLQRSFNVFLTELDHLKEKKIMKMIPAIAQAWLHVFEQQALEERTRLFDAMASHLSDSIRCWAAYIIGIDSRLSLEEKLAGIRPFAADSHFGVREIAWMAMREPIFLQLDEALALLNSWVRNEDANIRRFAIELTRPQGVWAKHIPELKEHPELALPLLEAVQSDPVKYVQDSVGNWLNDASKTNPEWVTQVCDTWLMTSDTKETKRIVTRAQRSLNKMK</sequence>
<gene>
    <name evidence="1" type="ORF">NS115_12070</name>
</gene>
<dbReference type="EMBL" id="LDRX01000050">
    <property type="protein sequence ID" value="KTS82341.1"/>
    <property type="molecule type" value="Genomic_DNA"/>
</dbReference>
<organism evidence="1 2">
    <name type="scientific">Paenibacillus jamilae</name>
    <dbReference type="NCBI Taxonomy" id="114136"/>
    <lineage>
        <taxon>Bacteria</taxon>
        <taxon>Bacillati</taxon>
        <taxon>Bacillota</taxon>
        <taxon>Bacilli</taxon>
        <taxon>Bacillales</taxon>
        <taxon>Paenibacillaceae</taxon>
        <taxon>Paenibacillus</taxon>
    </lineage>
</organism>